<feature type="region of interest" description="Disordered" evidence="1">
    <location>
        <begin position="161"/>
        <end position="217"/>
    </location>
</feature>
<dbReference type="InParanoid" id="A0A5C3PLH9"/>
<name>A0A5C3PLH9_9APHY</name>
<reference evidence="2 3" key="1">
    <citation type="journal article" date="2019" name="Nat. Ecol. Evol.">
        <title>Megaphylogeny resolves global patterns of mushroom evolution.</title>
        <authorList>
            <person name="Varga T."/>
            <person name="Krizsan K."/>
            <person name="Foldi C."/>
            <person name="Dima B."/>
            <person name="Sanchez-Garcia M."/>
            <person name="Sanchez-Ramirez S."/>
            <person name="Szollosi G.J."/>
            <person name="Szarkandi J.G."/>
            <person name="Papp V."/>
            <person name="Albert L."/>
            <person name="Andreopoulos W."/>
            <person name="Angelini C."/>
            <person name="Antonin V."/>
            <person name="Barry K.W."/>
            <person name="Bougher N.L."/>
            <person name="Buchanan P."/>
            <person name="Buyck B."/>
            <person name="Bense V."/>
            <person name="Catcheside P."/>
            <person name="Chovatia M."/>
            <person name="Cooper J."/>
            <person name="Damon W."/>
            <person name="Desjardin D."/>
            <person name="Finy P."/>
            <person name="Geml J."/>
            <person name="Haridas S."/>
            <person name="Hughes K."/>
            <person name="Justo A."/>
            <person name="Karasinski D."/>
            <person name="Kautmanova I."/>
            <person name="Kiss B."/>
            <person name="Kocsube S."/>
            <person name="Kotiranta H."/>
            <person name="LaButti K.M."/>
            <person name="Lechner B.E."/>
            <person name="Liimatainen K."/>
            <person name="Lipzen A."/>
            <person name="Lukacs Z."/>
            <person name="Mihaltcheva S."/>
            <person name="Morgado L.N."/>
            <person name="Niskanen T."/>
            <person name="Noordeloos M.E."/>
            <person name="Ohm R.A."/>
            <person name="Ortiz-Santana B."/>
            <person name="Ovrebo C."/>
            <person name="Racz N."/>
            <person name="Riley R."/>
            <person name="Savchenko A."/>
            <person name="Shiryaev A."/>
            <person name="Soop K."/>
            <person name="Spirin V."/>
            <person name="Szebenyi C."/>
            <person name="Tomsovsky M."/>
            <person name="Tulloss R.E."/>
            <person name="Uehling J."/>
            <person name="Grigoriev I.V."/>
            <person name="Vagvolgyi C."/>
            <person name="Papp T."/>
            <person name="Martin F.M."/>
            <person name="Miettinen O."/>
            <person name="Hibbett D.S."/>
            <person name="Nagy L.G."/>
        </authorList>
    </citation>
    <scope>NUCLEOTIDE SEQUENCE [LARGE SCALE GENOMIC DNA]</scope>
    <source>
        <strain evidence="2 3">HHB13444</strain>
    </source>
</reference>
<dbReference type="EMBL" id="ML211089">
    <property type="protein sequence ID" value="TFK89070.1"/>
    <property type="molecule type" value="Genomic_DNA"/>
</dbReference>
<dbReference type="AlphaFoldDB" id="A0A5C3PLH9"/>
<sequence length="274" mass="31297">MHPRQEARPSRKNELREDEMFCTEDWVPVMPRMADGRRDDVWTLGTLEMHAMLPAGESSRCCYLWNSKLTYDQADVLLQRSLIAPVRRRQSVFQAAICHCMDVDERPLRLVIMRRQEPHGIYLLCEWYGLKCRKFRPSPLAGPSPPRSATWPWRSVFARPPSSARLQRPPSACLRPSGDPCPRPLPSSYRLQRNGSAALSAPASHMHPGLPTRRATAHRNPFGIRRASQLLVRPRARVTSRRGQRSCLLQSVNAQSALRTSHSRTVPRFLPAVR</sequence>
<protein>
    <submittedName>
        <fullName evidence="2">Uncharacterized protein</fullName>
    </submittedName>
</protein>
<organism evidence="2 3">
    <name type="scientific">Polyporus arcularius HHB13444</name>
    <dbReference type="NCBI Taxonomy" id="1314778"/>
    <lineage>
        <taxon>Eukaryota</taxon>
        <taxon>Fungi</taxon>
        <taxon>Dikarya</taxon>
        <taxon>Basidiomycota</taxon>
        <taxon>Agaricomycotina</taxon>
        <taxon>Agaricomycetes</taxon>
        <taxon>Polyporales</taxon>
        <taxon>Polyporaceae</taxon>
        <taxon>Polyporus</taxon>
    </lineage>
</organism>
<evidence type="ECO:0000313" key="3">
    <source>
        <dbReference type="Proteomes" id="UP000308197"/>
    </source>
</evidence>
<dbReference type="Proteomes" id="UP000308197">
    <property type="component" value="Unassembled WGS sequence"/>
</dbReference>
<evidence type="ECO:0000313" key="2">
    <source>
        <dbReference type="EMBL" id="TFK89070.1"/>
    </source>
</evidence>
<gene>
    <name evidence="2" type="ORF">K466DRAFT_44911</name>
</gene>
<proteinExistence type="predicted"/>
<evidence type="ECO:0000256" key="1">
    <source>
        <dbReference type="SAM" id="MobiDB-lite"/>
    </source>
</evidence>
<keyword evidence="3" id="KW-1185">Reference proteome</keyword>
<accession>A0A5C3PLH9</accession>